<evidence type="ECO:0000313" key="5">
    <source>
        <dbReference type="Proteomes" id="UP000182258"/>
    </source>
</evidence>
<dbReference type="STRING" id="728005.SAMN04488059_15310"/>
<keyword evidence="4" id="KW-1185">Reference proteome</keyword>
<reference evidence="2 4" key="1">
    <citation type="submission" date="2015-03" db="EMBL/GenBank/DDBJ databases">
        <authorList>
            <person name="Lepp D."/>
            <person name="Hassan Y.I."/>
            <person name="Li X.-Z."/>
            <person name="Zhou T."/>
        </authorList>
    </citation>
    <scope>NUCLEOTIDE SEQUENCE [LARGE SCALE GENOMIC DNA]</scope>
    <source>
        <strain evidence="2 4">Cr7-05</strain>
    </source>
</reference>
<keyword evidence="1" id="KW-0812">Transmembrane</keyword>
<dbReference type="OrthoDB" id="3671061at2"/>
<dbReference type="InterPro" id="IPR046674">
    <property type="entry name" value="DUF6544"/>
</dbReference>
<name>A0A0F5Q014_9HYPH</name>
<dbReference type="EMBL" id="FOMB01000053">
    <property type="protein sequence ID" value="SFD40470.1"/>
    <property type="molecule type" value="Genomic_DNA"/>
</dbReference>
<accession>A0A0F5Q014</accession>
<protein>
    <submittedName>
        <fullName evidence="3">Uncharacterized protein</fullName>
    </submittedName>
</protein>
<dbReference type="RefSeq" id="WP_046169992.1">
    <property type="nucleotide sequence ID" value="NZ_FOMB01000053.1"/>
</dbReference>
<dbReference type="Proteomes" id="UP000182258">
    <property type="component" value="Unassembled WGS sequence"/>
</dbReference>
<proteinExistence type="predicted"/>
<gene>
    <name evidence="3" type="ORF">SAMN04488059_15310</name>
    <name evidence="2" type="ORF">WH91_05435</name>
</gene>
<dbReference type="Proteomes" id="UP000033519">
    <property type="component" value="Unassembled WGS sequence"/>
</dbReference>
<evidence type="ECO:0000313" key="2">
    <source>
        <dbReference type="EMBL" id="KKC33991.1"/>
    </source>
</evidence>
<evidence type="ECO:0000313" key="3">
    <source>
        <dbReference type="EMBL" id="SFD40470.1"/>
    </source>
</evidence>
<sequence>MKPILYGLMAVLLIGLIVLTILSSRFQDRIARLRLEAAAEQLEASRNVSEPPPIMRRFAERNGGRANGPFTVLSRQRAQMRLAPNQPFFDVDATQLSGTRKAAFVWQATANVATVVPIRVVDSYVRGHGLLEVKVAGALPMAHATGPENDIGEMMRFLSELAWNPDAILSVQGLAWRQIDDRTVEVSAPTDGGIARVRHIFDAEGDIVGIEADDRPYLVDGLSQPTRWIGRFGAYATYGAYRLPSYGEVAWDLPEGEFVYWRGTILSFAGSS</sequence>
<keyword evidence="1" id="KW-0472">Membrane</keyword>
<keyword evidence="1" id="KW-1133">Transmembrane helix</keyword>
<dbReference type="EMBL" id="LAPV01000066">
    <property type="protein sequence ID" value="KKC33991.1"/>
    <property type="molecule type" value="Genomic_DNA"/>
</dbReference>
<evidence type="ECO:0000256" key="1">
    <source>
        <dbReference type="SAM" id="Phobius"/>
    </source>
</evidence>
<organism evidence="3 5">
    <name type="scientific">Devosia psychrophila</name>
    <dbReference type="NCBI Taxonomy" id="728005"/>
    <lineage>
        <taxon>Bacteria</taxon>
        <taxon>Pseudomonadati</taxon>
        <taxon>Pseudomonadota</taxon>
        <taxon>Alphaproteobacteria</taxon>
        <taxon>Hyphomicrobiales</taxon>
        <taxon>Devosiaceae</taxon>
        <taxon>Devosia</taxon>
    </lineage>
</organism>
<dbReference type="PATRIC" id="fig|728005.3.peg.3503"/>
<dbReference type="Pfam" id="PF20181">
    <property type="entry name" value="DUF6544"/>
    <property type="match status" value="1"/>
</dbReference>
<feature type="transmembrane region" description="Helical" evidence="1">
    <location>
        <begin position="6"/>
        <end position="24"/>
    </location>
</feature>
<evidence type="ECO:0000313" key="4">
    <source>
        <dbReference type="Proteomes" id="UP000033519"/>
    </source>
</evidence>
<dbReference type="AlphaFoldDB" id="A0A0F5Q014"/>
<reference evidence="3 5" key="2">
    <citation type="submission" date="2016-10" db="EMBL/GenBank/DDBJ databases">
        <authorList>
            <person name="de Groot N.N."/>
        </authorList>
    </citation>
    <scope>NUCLEOTIDE SEQUENCE [LARGE SCALE GENOMIC DNA]</scope>
    <source>
        <strain evidence="3 5">CGMCC 1.10210</strain>
    </source>
</reference>